<name>A0A9W7F9T2_9STRA</name>
<organism evidence="2 3">
    <name type="scientific">Triparma verrucosa</name>
    <dbReference type="NCBI Taxonomy" id="1606542"/>
    <lineage>
        <taxon>Eukaryota</taxon>
        <taxon>Sar</taxon>
        <taxon>Stramenopiles</taxon>
        <taxon>Ochrophyta</taxon>
        <taxon>Bolidophyceae</taxon>
        <taxon>Parmales</taxon>
        <taxon>Triparmaceae</taxon>
        <taxon>Triparma</taxon>
    </lineage>
</organism>
<evidence type="ECO:0000313" key="3">
    <source>
        <dbReference type="Proteomes" id="UP001165160"/>
    </source>
</evidence>
<protein>
    <submittedName>
        <fullName evidence="2">Uncharacterized protein</fullName>
    </submittedName>
</protein>
<sequence length="118" mass="13512">MAYYDLHEIKKPSEPDGHNFDCMEHCWALGWWWCYDELETSGQPHKWYAPASGEVGDLSHFGSPLVLPLLQKMGEPVNEEMFAAWCSVVQSREAAKKAKRDEKKRKADEDGGGKKKKK</sequence>
<gene>
    <name evidence="2" type="ORF">TrVE_jg9318</name>
</gene>
<dbReference type="AlphaFoldDB" id="A0A9W7F9T2"/>
<evidence type="ECO:0000256" key="1">
    <source>
        <dbReference type="SAM" id="MobiDB-lite"/>
    </source>
</evidence>
<reference evidence="3" key="1">
    <citation type="journal article" date="2023" name="Commun. Biol.">
        <title>Genome analysis of Parmales, the sister group of diatoms, reveals the evolutionary specialization of diatoms from phago-mixotrophs to photoautotrophs.</title>
        <authorList>
            <person name="Ban H."/>
            <person name="Sato S."/>
            <person name="Yoshikawa S."/>
            <person name="Yamada K."/>
            <person name="Nakamura Y."/>
            <person name="Ichinomiya M."/>
            <person name="Sato N."/>
            <person name="Blanc-Mathieu R."/>
            <person name="Endo H."/>
            <person name="Kuwata A."/>
            <person name="Ogata H."/>
        </authorList>
    </citation>
    <scope>NUCLEOTIDE SEQUENCE [LARGE SCALE GENOMIC DNA]</scope>
    <source>
        <strain evidence="3">NIES 3699</strain>
    </source>
</reference>
<evidence type="ECO:0000313" key="2">
    <source>
        <dbReference type="EMBL" id="GMI08755.1"/>
    </source>
</evidence>
<proteinExistence type="predicted"/>
<accession>A0A9W7F9T2</accession>
<comment type="caution">
    <text evidence="2">The sequence shown here is derived from an EMBL/GenBank/DDBJ whole genome shotgun (WGS) entry which is preliminary data.</text>
</comment>
<dbReference type="EMBL" id="BRXX01000386">
    <property type="protein sequence ID" value="GMI08755.1"/>
    <property type="molecule type" value="Genomic_DNA"/>
</dbReference>
<keyword evidence="3" id="KW-1185">Reference proteome</keyword>
<feature type="region of interest" description="Disordered" evidence="1">
    <location>
        <begin position="96"/>
        <end position="118"/>
    </location>
</feature>
<dbReference type="Proteomes" id="UP001165160">
    <property type="component" value="Unassembled WGS sequence"/>
</dbReference>